<keyword evidence="3" id="KW-0853">WD repeat</keyword>
<dbReference type="SUPFAM" id="SSF160897">
    <property type="entry name" value="Taf5 N-terminal domain-like"/>
    <property type="match status" value="1"/>
</dbReference>
<protein>
    <recommendedName>
        <fullName evidence="6">TFIID subunit TAF5 NTD2 domain-containing protein</fullName>
    </recommendedName>
</protein>
<name>A0ABR2JWL7_9EUKA</name>
<evidence type="ECO:0000256" key="3">
    <source>
        <dbReference type="PROSITE-ProRule" id="PRU00221"/>
    </source>
</evidence>
<dbReference type="InterPro" id="IPR036322">
    <property type="entry name" value="WD40_repeat_dom_sf"/>
</dbReference>
<evidence type="ECO:0008006" key="6">
    <source>
        <dbReference type="Google" id="ProtNLM"/>
    </source>
</evidence>
<evidence type="ECO:0000256" key="2">
    <source>
        <dbReference type="ARBA" id="ARBA00023242"/>
    </source>
</evidence>
<dbReference type="SMART" id="SM00320">
    <property type="entry name" value="WD40"/>
    <property type="match status" value="4"/>
</dbReference>
<dbReference type="PROSITE" id="PS50294">
    <property type="entry name" value="WD_REPEATS_REGION"/>
    <property type="match status" value="1"/>
</dbReference>
<keyword evidence="5" id="KW-1185">Reference proteome</keyword>
<dbReference type="InterPro" id="IPR001680">
    <property type="entry name" value="WD40_rpt"/>
</dbReference>
<dbReference type="InterPro" id="IPR015943">
    <property type="entry name" value="WD40/YVTN_repeat-like_dom_sf"/>
</dbReference>
<proteinExistence type="predicted"/>
<feature type="repeat" description="WD" evidence="3">
    <location>
        <begin position="332"/>
        <end position="373"/>
    </location>
</feature>
<dbReference type="InterPro" id="IPR037264">
    <property type="entry name" value="TFIID_NTD2_sf"/>
</dbReference>
<organism evidence="4 5">
    <name type="scientific">Tritrichomonas musculus</name>
    <dbReference type="NCBI Taxonomy" id="1915356"/>
    <lineage>
        <taxon>Eukaryota</taxon>
        <taxon>Metamonada</taxon>
        <taxon>Parabasalia</taxon>
        <taxon>Tritrichomonadida</taxon>
        <taxon>Tritrichomonadidae</taxon>
        <taxon>Tritrichomonas</taxon>
    </lineage>
</organism>
<sequence>MAKKMRDKIKCFADTFNYNTNTPPHTISKTELMESTLFLDSMPNEFSFSVSGANADNLIDVYISFRQFVESSEKLSEELESVLFAFFCYIYIKAKNEENQELIDCLKNDILPTIPQNFANIANEIVENDESFRHYSNLFSTQKYIFKCSELTANTINNYINKPENSQLRSIITNFLILEKKNDSTPQYSFTVRFAENDQKNSPSYNLNILRAEVKQSTLASVSSNMDTLYFVRDEFDVYKLNISAQKSEKIYTHPTSITTISASSKSSVVFTGDVGGNARLWSTKCSVILPQSTTSTWSSDFAPCGGFFAFGSSDNIIRLYDTPRHRPVRYLVGHTEAVTDIKFHHNCFLLASCAFDSTIRVWDPREAKTVRLWISKSQYAASPIFSWDGKLIAFSENRNTIVVGDLATSGEIVRNKINEISDILSLYFSTDNKYLYIIGRNGEIVSYSLTDDNQDKIKRIWNLRSSAISSSMNFSNELFIATSKPDY</sequence>
<comment type="subcellular location">
    <subcellularLocation>
        <location evidence="1">Nucleus</location>
    </subcellularLocation>
</comment>
<keyword evidence="2" id="KW-0539">Nucleus</keyword>
<dbReference type="PANTHER" id="PTHR19879">
    <property type="entry name" value="TRANSCRIPTION INITIATION FACTOR TFIID"/>
    <property type="match status" value="1"/>
</dbReference>
<comment type="caution">
    <text evidence="4">The sequence shown here is derived from an EMBL/GenBank/DDBJ whole genome shotgun (WGS) entry which is preliminary data.</text>
</comment>
<evidence type="ECO:0000313" key="4">
    <source>
        <dbReference type="EMBL" id="KAK8883156.1"/>
    </source>
</evidence>
<dbReference type="Pfam" id="PF00400">
    <property type="entry name" value="WD40"/>
    <property type="match status" value="3"/>
</dbReference>
<accession>A0ABR2JWL7</accession>
<evidence type="ECO:0000313" key="5">
    <source>
        <dbReference type="Proteomes" id="UP001470230"/>
    </source>
</evidence>
<dbReference type="Proteomes" id="UP001470230">
    <property type="component" value="Unassembled WGS sequence"/>
</dbReference>
<dbReference type="Gene3D" id="1.25.40.500">
    <property type="entry name" value="TFIID subunit TAF5, NTD2 domain"/>
    <property type="match status" value="1"/>
</dbReference>
<dbReference type="SUPFAM" id="SSF50978">
    <property type="entry name" value="WD40 repeat-like"/>
    <property type="match status" value="1"/>
</dbReference>
<reference evidence="4 5" key="1">
    <citation type="submission" date="2024-04" db="EMBL/GenBank/DDBJ databases">
        <title>Tritrichomonas musculus Genome.</title>
        <authorList>
            <person name="Alves-Ferreira E."/>
            <person name="Grigg M."/>
            <person name="Lorenzi H."/>
            <person name="Galac M."/>
        </authorList>
    </citation>
    <scope>NUCLEOTIDE SEQUENCE [LARGE SCALE GENOMIC DNA]</scope>
    <source>
        <strain evidence="4 5">EAF2021</strain>
    </source>
</reference>
<dbReference type="Gene3D" id="2.130.10.10">
    <property type="entry name" value="YVTN repeat-like/Quinoprotein amine dehydrogenase"/>
    <property type="match status" value="2"/>
</dbReference>
<evidence type="ECO:0000256" key="1">
    <source>
        <dbReference type="ARBA" id="ARBA00004123"/>
    </source>
</evidence>
<gene>
    <name evidence="4" type="ORF">M9Y10_045804</name>
</gene>
<dbReference type="PANTHER" id="PTHR19879:SF1">
    <property type="entry name" value="CANNONBALL-RELATED"/>
    <property type="match status" value="1"/>
</dbReference>
<dbReference type="PROSITE" id="PS50082">
    <property type="entry name" value="WD_REPEATS_2"/>
    <property type="match status" value="1"/>
</dbReference>
<dbReference type="EMBL" id="JAPFFF010000009">
    <property type="protein sequence ID" value="KAK8883156.1"/>
    <property type="molecule type" value="Genomic_DNA"/>
</dbReference>